<dbReference type="AlphaFoldDB" id="A0A1J5TBA1"/>
<evidence type="ECO:0000256" key="6">
    <source>
        <dbReference type="ARBA" id="ARBA00022801"/>
    </source>
</evidence>
<keyword evidence="7" id="KW-0694">RNA-binding</keyword>
<dbReference type="PANTHER" id="PTHR11207:SF0">
    <property type="entry name" value="RIBONUCLEASE 3"/>
    <property type="match status" value="1"/>
</dbReference>
<comment type="similarity">
    <text evidence="2">Belongs to the ribonuclease III family.</text>
</comment>
<feature type="domain" description="RNase III" evidence="9">
    <location>
        <begin position="16"/>
        <end position="144"/>
    </location>
</feature>
<keyword evidence="4" id="KW-0540">Nuclease</keyword>
<dbReference type="GO" id="GO:0004525">
    <property type="term" value="F:ribonuclease III activity"/>
    <property type="evidence" value="ECO:0007669"/>
    <property type="project" value="UniProtKB-EC"/>
</dbReference>
<evidence type="ECO:0000256" key="5">
    <source>
        <dbReference type="ARBA" id="ARBA00022759"/>
    </source>
</evidence>
<evidence type="ECO:0000256" key="2">
    <source>
        <dbReference type="ARBA" id="ARBA00010183"/>
    </source>
</evidence>
<evidence type="ECO:0000256" key="4">
    <source>
        <dbReference type="ARBA" id="ARBA00022722"/>
    </source>
</evidence>
<dbReference type="PROSITE" id="PS00517">
    <property type="entry name" value="RNASE_3_1"/>
    <property type="match status" value="1"/>
</dbReference>
<accession>A0A1J5TBA1</accession>
<dbReference type="InterPro" id="IPR000999">
    <property type="entry name" value="RNase_III_dom"/>
</dbReference>
<dbReference type="FunFam" id="1.10.1520.10:FF:000001">
    <property type="entry name" value="Ribonuclease 3"/>
    <property type="match status" value="1"/>
</dbReference>
<sequence>MTTTTSPGETRDSGLLDSLQARIGHRFADHGLLRRALTHMSYLQDHPEESENNQRLEFLGDAVLQLVLAEALFSLYPAEREGNLTRRRAMLAKGSFLASLAREIDLPPCLRLGQSEESTGGRNRSAALEDAFEALVGAVYMDAGWDRCRTVVVGLYGDLGGRLAGLEDFENPKGRLQELVQPALGNEALRYALLGTTGEEHARTFESGVYLFDRLLGSGSGSSKKTAEEAAARAALQALRRDGVPSAPQR</sequence>
<organism evidence="10">
    <name type="scientific">mine drainage metagenome</name>
    <dbReference type="NCBI Taxonomy" id="410659"/>
    <lineage>
        <taxon>unclassified sequences</taxon>
        <taxon>metagenomes</taxon>
        <taxon>ecological metagenomes</taxon>
    </lineage>
</organism>
<evidence type="ECO:0000256" key="7">
    <source>
        <dbReference type="ARBA" id="ARBA00022884"/>
    </source>
</evidence>
<dbReference type="SMART" id="SM00358">
    <property type="entry name" value="DSRM"/>
    <property type="match status" value="1"/>
</dbReference>
<dbReference type="SUPFAM" id="SSF69065">
    <property type="entry name" value="RNase III domain-like"/>
    <property type="match status" value="1"/>
</dbReference>
<dbReference type="SUPFAM" id="SSF54768">
    <property type="entry name" value="dsRNA-binding domain-like"/>
    <property type="match status" value="1"/>
</dbReference>
<dbReference type="Pfam" id="PF14622">
    <property type="entry name" value="Ribonucleas_3_3"/>
    <property type="match status" value="1"/>
</dbReference>
<dbReference type="EC" id="3.1.26.3" evidence="3"/>
<evidence type="ECO:0000256" key="1">
    <source>
        <dbReference type="ARBA" id="ARBA00000109"/>
    </source>
</evidence>
<dbReference type="GO" id="GO:0010468">
    <property type="term" value="P:regulation of gene expression"/>
    <property type="evidence" value="ECO:0007669"/>
    <property type="project" value="TreeGrafter"/>
</dbReference>
<dbReference type="GO" id="GO:0003725">
    <property type="term" value="F:double-stranded RNA binding"/>
    <property type="evidence" value="ECO:0007669"/>
    <property type="project" value="TreeGrafter"/>
</dbReference>
<dbReference type="GO" id="GO:0006364">
    <property type="term" value="P:rRNA processing"/>
    <property type="evidence" value="ECO:0007669"/>
    <property type="project" value="InterPro"/>
</dbReference>
<comment type="caution">
    <text evidence="10">The sequence shown here is derived from an EMBL/GenBank/DDBJ whole genome shotgun (WGS) entry which is preliminary data.</text>
</comment>
<feature type="domain" description="DRBM" evidence="8">
    <location>
        <begin position="171"/>
        <end position="241"/>
    </location>
</feature>
<proteinExistence type="inferred from homology"/>
<protein>
    <recommendedName>
        <fullName evidence="3">ribonuclease III</fullName>
        <ecNumber evidence="3">3.1.26.3</ecNumber>
    </recommendedName>
</protein>
<dbReference type="Gene3D" id="1.10.1520.10">
    <property type="entry name" value="Ribonuclease III domain"/>
    <property type="match status" value="1"/>
</dbReference>
<dbReference type="InterPro" id="IPR014720">
    <property type="entry name" value="dsRBD_dom"/>
</dbReference>
<reference evidence="10" key="1">
    <citation type="submission" date="2016-10" db="EMBL/GenBank/DDBJ databases">
        <title>Sequence of Gallionella enrichment culture.</title>
        <authorList>
            <person name="Poehlein A."/>
            <person name="Muehling M."/>
            <person name="Daniel R."/>
        </authorList>
    </citation>
    <scope>NUCLEOTIDE SEQUENCE</scope>
</reference>
<dbReference type="CDD" id="cd10845">
    <property type="entry name" value="DSRM_RNAse_III_family"/>
    <property type="match status" value="1"/>
</dbReference>
<dbReference type="Gene3D" id="3.30.160.20">
    <property type="match status" value="1"/>
</dbReference>
<evidence type="ECO:0000259" key="9">
    <source>
        <dbReference type="PROSITE" id="PS50142"/>
    </source>
</evidence>
<evidence type="ECO:0000256" key="3">
    <source>
        <dbReference type="ARBA" id="ARBA00012177"/>
    </source>
</evidence>
<evidence type="ECO:0000259" key="8">
    <source>
        <dbReference type="PROSITE" id="PS50137"/>
    </source>
</evidence>
<dbReference type="CDD" id="cd00593">
    <property type="entry name" value="RIBOc"/>
    <property type="match status" value="1"/>
</dbReference>
<name>A0A1J5TBA1_9ZZZZ</name>
<keyword evidence="6 10" id="KW-0378">Hydrolase</keyword>
<dbReference type="SMART" id="SM00535">
    <property type="entry name" value="RIBOc"/>
    <property type="match status" value="1"/>
</dbReference>
<keyword evidence="5" id="KW-0255">Endonuclease</keyword>
<dbReference type="PROSITE" id="PS50137">
    <property type="entry name" value="DS_RBD"/>
    <property type="match status" value="1"/>
</dbReference>
<dbReference type="PANTHER" id="PTHR11207">
    <property type="entry name" value="RIBONUCLEASE III"/>
    <property type="match status" value="1"/>
</dbReference>
<dbReference type="Pfam" id="PF00035">
    <property type="entry name" value="dsrm"/>
    <property type="match status" value="1"/>
</dbReference>
<dbReference type="InterPro" id="IPR011907">
    <property type="entry name" value="RNase_III"/>
</dbReference>
<dbReference type="NCBIfam" id="TIGR02191">
    <property type="entry name" value="RNaseIII"/>
    <property type="match status" value="1"/>
</dbReference>
<dbReference type="InterPro" id="IPR036389">
    <property type="entry name" value="RNase_III_sf"/>
</dbReference>
<dbReference type="PROSITE" id="PS50142">
    <property type="entry name" value="RNASE_3_2"/>
    <property type="match status" value="1"/>
</dbReference>
<dbReference type="EMBL" id="MLJW01000014">
    <property type="protein sequence ID" value="OIR13520.1"/>
    <property type="molecule type" value="Genomic_DNA"/>
</dbReference>
<evidence type="ECO:0000313" key="10">
    <source>
        <dbReference type="EMBL" id="OIR13520.1"/>
    </source>
</evidence>
<dbReference type="HAMAP" id="MF_00104">
    <property type="entry name" value="RNase_III"/>
    <property type="match status" value="1"/>
</dbReference>
<gene>
    <name evidence="10" type="primary">rnc_4</name>
    <name evidence="10" type="ORF">GALL_53370</name>
</gene>
<comment type="catalytic activity">
    <reaction evidence="1">
        <text>Endonucleolytic cleavage to 5'-phosphomonoester.</text>
        <dbReference type="EC" id="3.1.26.3"/>
    </reaction>
</comment>